<evidence type="ECO:0000313" key="5">
    <source>
        <dbReference type="Proteomes" id="UP000199687"/>
    </source>
</evidence>
<feature type="domain" description="SLH" evidence="3">
    <location>
        <begin position="32"/>
        <end position="92"/>
    </location>
</feature>
<proteinExistence type="predicted"/>
<dbReference type="Proteomes" id="UP000199687">
    <property type="component" value="Unassembled WGS sequence"/>
</dbReference>
<dbReference type="InterPro" id="IPR014755">
    <property type="entry name" value="Cu-Rt/internalin_Ig-like"/>
</dbReference>
<name>A0A1H9MUU3_9BACI</name>
<evidence type="ECO:0000313" key="4">
    <source>
        <dbReference type="EMBL" id="SER27175.1"/>
    </source>
</evidence>
<feature type="domain" description="SLH" evidence="3">
    <location>
        <begin position="157"/>
        <end position="217"/>
    </location>
</feature>
<dbReference type="AlphaFoldDB" id="A0A1H9MUU3"/>
<evidence type="ECO:0000256" key="1">
    <source>
        <dbReference type="ARBA" id="ARBA00022729"/>
    </source>
</evidence>
<gene>
    <name evidence="4" type="ORF">SAMN04487944_102159</name>
</gene>
<dbReference type="PANTHER" id="PTHR43308:SF5">
    <property type="entry name" value="S-LAYER PROTEIN _ PEPTIDOGLYCAN ENDO-BETA-N-ACETYLGLUCOSAMINIDASE"/>
    <property type="match status" value="1"/>
</dbReference>
<dbReference type="EMBL" id="FOGL01000002">
    <property type="protein sequence ID" value="SER27175.1"/>
    <property type="molecule type" value="Genomic_DNA"/>
</dbReference>
<dbReference type="PANTHER" id="PTHR43308">
    <property type="entry name" value="OUTER MEMBRANE PROTEIN ALPHA-RELATED"/>
    <property type="match status" value="1"/>
</dbReference>
<dbReference type="InterPro" id="IPR051465">
    <property type="entry name" value="Cell_Envelope_Struct_Comp"/>
</dbReference>
<accession>A0A1H9MUU3</accession>
<dbReference type="RefSeq" id="WP_089739209.1">
    <property type="nucleotide sequence ID" value="NZ_FOGL01000002.1"/>
</dbReference>
<dbReference type="InterPro" id="IPR001119">
    <property type="entry name" value="SLH_dom"/>
</dbReference>
<organism evidence="4 5">
    <name type="scientific">Gracilibacillus ureilyticus</name>
    <dbReference type="NCBI Taxonomy" id="531814"/>
    <lineage>
        <taxon>Bacteria</taxon>
        <taxon>Bacillati</taxon>
        <taxon>Bacillota</taxon>
        <taxon>Bacilli</taxon>
        <taxon>Bacillales</taxon>
        <taxon>Bacillaceae</taxon>
        <taxon>Gracilibacillus</taxon>
    </lineage>
</organism>
<dbReference type="OrthoDB" id="2440872at2"/>
<dbReference type="PROSITE" id="PS51272">
    <property type="entry name" value="SLH"/>
    <property type="match status" value="3"/>
</dbReference>
<keyword evidence="1 2" id="KW-0732">Signal</keyword>
<evidence type="ECO:0000259" key="3">
    <source>
        <dbReference type="PROSITE" id="PS51272"/>
    </source>
</evidence>
<feature type="domain" description="SLH" evidence="3">
    <location>
        <begin position="93"/>
        <end position="156"/>
    </location>
</feature>
<feature type="signal peptide" evidence="2">
    <location>
        <begin position="1"/>
        <end position="32"/>
    </location>
</feature>
<feature type="chain" id="PRO_5011542869" evidence="2">
    <location>
        <begin position="33"/>
        <end position="985"/>
    </location>
</feature>
<dbReference type="STRING" id="531814.SAMN04487944_102159"/>
<protein>
    <submittedName>
        <fullName evidence="4">S-layer homology domain-containing protein</fullName>
    </submittedName>
</protein>
<evidence type="ECO:0000256" key="2">
    <source>
        <dbReference type="SAM" id="SignalP"/>
    </source>
</evidence>
<sequence>MGRTSKKSKKIFASTMTAAVVASVVAPTTGFAASNFTDVQADNFYYDYVTALSEAGIIHGKPDGSFDLYGAVKRSEAAKMIAGIIGLDTESAPSADFTDVKEDFWYTDSINALYAAELIHGVSETEFAPDASLTRAQFAKLVVDAYELEIDENAEVPFTDLEEGAWYEKYVKTLYANELIAGTTLTTFSPDKPVKRADFAKLLTDTDWKLGTTLEKPNAEETVAVESVVAIDDMTIEVTFVNGEVVEVTLEEALVDGENEVTFTVEGVEYTETVNYEVPALEITSVSAIDDMTIEVIFDNGEVVEVTLEEALVDGKNEVTFTVDGVEYTETVNYVNSEVPAPEVASVSAINANEVKVEFNTEVLESLTETISNYTFETEAPAVASTITPTDIQLQEDGKTAIVRFADGDLVNSTTYKVTVENVLTTDHEEVSKFEDTFLFSGDNKAASLKTAKVEGSDLLLTFDEEVDVTNAVLKVDGVTVSVAAATEPTNAGEYAYKVDVTGLAALEKGTHNLTLVGVVDFAGNESNTLTTSYTVNEDTTAPTIDKIEAVDNDTFKVTFSESVTQPSVKVLKGTTEFAATPVEAGPAKEYTFDVAATAGDNDLYAEDEETVNLSVEISNYKDGVNLYGDTVEQSVTLSQDTDGPVLLNSSLNTVEESTGNTVVTVPFKGDDVTVADTTKVKVIDPDGIELTPATVHETNAVPTDDSSEVAVTVTGTPKEGTYTVVFEAGAIIDGNSNDNDKITTTADFSAEESYLTFGGTITPGTNNAIEVDFGVEVSSTALNVDNYKLDNAALPEGSTVVYTDASKEIVEVRLPESFVVVSDADYKFEITQDVKTAAGDIIVADQTADTKTNHAENITLTDNVSPELVSAQFAVDSTDDSTSDSIVLTFSEEISLNGGNDLSDDLVLKVGSNEVDLSAVAGTVAGNELTITIPEMNISQTTTITIVSEGSENEAVEITDASAGSNAVIPTTINVNGVVVVVTP</sequence>
<dbReference type="Pfam" id="PF00395">
    <property type="entry name" value="SLH"/>
    <property type="match status" value="3"/>
</dbReference>
<dbReference type="Gene3D" id="2.60.40.1220">
    <property type="match status" value="1"/>
</dbReference>
<reference evidence="4 5" key="1">
    <citation type="submission" date="2016-10" db="EMBL/GenBank/DDBJ databases">
        <authorList>
            <person name="de Groot N.N."/>
        </authorList>
    </citation>
    <scope>NUCLEOTIDE SEQUENCE [LARGE SCALE GENOMIC DNA]</scope>
    <source>
        <strain evidence="4 5">CGMCC 1.7727</strain>
    </source>
</reference>
<keyword evidence="5" id="KW-1185">Reference proteome</keyword>